<evidence type="ECO:0000313" key="13">
    <source>
        <dbReference type="Proteomes" id="UP000051015"/>
    </source>
</evidence>
<dbReference type="EMBL" id="AYZD01000015">
    <property type="protein sequence ID" value="KRM96606.1"/>
    <property type="molecule type" value="Genomic_DNA"/>
</dbReference>
<evidence type="ECO:0000256" key="1">
    <source>
        <dbReference type="ARBA" id="ARBA00001946"/>
    </source>
</evidence>
<dbReference type="InterPro" id="IPR019987">
    <property type="entry name" value="GTP-bd_ribosome_bio_YsxC"/>
</dbReference>
<dbReference type="Gene3D" id="3.40.50.300">
    <property type="entry name" value="P-loop containing nucleotide triphosphate hydrolases"/>
    <property type="match status" value="1"/>
</dbReference>
<keyword evidence="13" id="KW-1185">Reference proteome</keyword>
<dbReference type="InterPro" id="IPR006073">
    <property type="entry name" value="GTP-bd"/>
</dbReference>
<dbReference type="PATRIC" id="fig|1423725.3.peg.933"/>
<evidence type="ECO:0000256" key="8">
    <source>
        <dbReference type="ARBA" id="ARBA00023210"/>
    </source>
</evidence>
<dbReference type="AlphaFoldDB" id="A0A0R2CXG2"/>
<feature type="domain" description="EngB-type G" evidence="11">
    <location>
        <begin position="58"/>
        <end position="230"/>
    </location>
</feature>
<evidence type="ECO:0000256" key="4">
    <source>
        <dbReference type="ARBA" id="ARBA00022723"/>
    </source>
</evidence>
<gene>
    <name evidence="10" type="primary">engB</name>
    <name evidence="12" type="ORF">FC19_GL000904</name>
</gene>
<dbReference type="NCBIfam" id="TIGR03598">
    <property type="entry name" value="GTPase_YsxC"/>
    <property type="match status" value="1"/>
</dbReference>
<evidence type="ECO:0000313" key="12">
    <source>
        <dbReference type="EMBL" id="KRM96606.1"/>
    </source>
</evidence>
<comment type="similarity">
    <text evidence="2 10">Belongs to the TRAFAC class TrmE-Era-EngA-EngB-Septin-like GTPase superfamily. EngB GTPase family.</text>
</comment>
<dbReference type="HAMAP" id="MF_00321">
    <property type="entry name" value="GTPase_EngB"/>
    <property type="match status" value="1"/>
</dbReference>
<dbReference type="STRING" id="1423725.FC19_GL000904"/>
<keyword evidence="7 10" id="KW-0342">GTP-binding</keyword>
<dbReference type="SUPFAM" id="SSF52540">
    <property type="entry name" value="P-loop containing nucleoside triphosphate hydrolases"/>
    <property type="match status" value="1"/>
</dbReference>
<evidence type="ECO:0000259" key="11">
    <source>
        <dbReference type="PROSITE" id="PS51706"/>
    </source>
</evidence>
<dbReference type="GO" id="GO:0005829">
    <property type="term" value="C:cytosol"/>
    <property type="evidence" value="ECO:0007669"/>
    <property type="project" value="TreeGrafter"/>
</dbReference>
<dbReference type="Pfam" id="PF01926">
    <property type="entry name" value="MMR_HSR1"/>
    <property type="match status" value="1"/>
</dbReference>
<dbReference type="CDD" id="cd01876">
    <property type="entry name" value="YihA_EngB"/>
    <property type="match status" value="1"/>
</dbReference>
<keyword evidence="6" id="KW-0460">Magnesium</keyword>
<dbReference type="GO" id="GO:0000917">
    <property type="term" value="P:division septum assembly"/>
    <property type="evidence" value="ECO:0007669"/>
    <property type="project" value="UniProtKB-KW"/>
</dbReference>
<dbReference type="InterPro" id="IPR027417">
    <property type="entry name" value="P-loop_NTPase"/>
</dbReference>
<proteinExistence type="inferred from homology"/>
<dbReference type="PROSITE" id="PS51706">
    <property type="entry name" value="G_ENGB"/>
    <property type="match status" value="1"/>
</dbReference>
<dbReference type="InterPro" id="IPR005225">
    <property type="entry name" value="Small_GTP-bd"/>
</dbReference>
<evidence type="ECO:0000256" key="9">
    <source>
        <dbReference type="ARBA" id="ARBA00023306"/>
    </source>
</evidence>
<name>A0A0R2CXG2_9LACO</name>
<keyword evidence="5 10" id="KW-0547">Nucleotide-binding</keyword>
<dbReference type="GO" id="GO:0005525">
    <property type="term" value="F:GTP binding"/>
    <property type="evidence" value="ECO:0007669"/>
    <property type="project" value="UniProtKB-UniRule"/>
</dbReference>
<comment type="cofactor">
    <cofactor evidence="1">
        <name>Mg(2+)</name>
        <dbReference type="ChEBI" id="CHEBI:18420"/>
    </cofactor>
</comment>
<dbReference type="InterPro" id="IPR030393">
    <property type="entry name" value="G_ENGB_dom"/>
</dbReference>
<dbReference type="GO" id="GO:0046872">
    <property type="term" value="F:metal ion binding"/>
    <property type="evidence" value="ECO:0007669"/>
    <property type="project" value="UniProtKB-KW"/>
</dbReference>
<dbReference type="PANTHER" id="PTHR11649">
    <property type="entry name" value="MSS1/TRME-RELATED GTP-BINDING PROTEIN"/>
    <property type="match status" value="1"/>
</dbReference>
<evidence type="ECO:0000256" key="7">
    <source>
        <dbReference type="ARBA" id="ARBA00023134"/>
    </source>
</evidence>
<evidence type="ECO:0000256" key="3">
    <source>
        <dbReference type="ARBA" id="ARBA00022618"/>
    </source>
</evidence>
<dbReference type="Proteomes" id="UP000051015">
    <property type="component" value="Unassembled WGS sequence"/>
</dbReference>
<evidence type="ECO:0000256" key="10">
    <source>
        <dbReference type="HAMAP-Rule" id="MF_00321"/>
    </source>
</evidence>
<organism evidence="12 13">
    <name type="scientific">Liquorilactobacillus aquaticus DSM 21051</name>
    <dbReference type="NCBI Taxonomy" id="1423725"/>
    <lineage>
        <taxon>Bacteria</taxon>
        <taxon>Bacillati</taxon>
        <taxon>Bacillota</taxon>
        <taxon>Bacilli</taxon>
        <taxon>Lactobacillales</taxon>
        <taxon>Lactobacillaceae</taxon>
        <taxon>Liquorilactobacillus</taxon>
    </lineage>
</organism>
<protein>
    <recommendedName>
        <fullName evidence="10">Probable GTP-binding protein EngB</fullName>
    </recommendedName>
</protein>
<evidence type="ECO:0000256" key="5">
    <source>
        <dbReference type="ARBA" id="ARBA00022741"/>
    </source>
</evidence>
<keyword evidence="9 10" id="KW-0131">Cell cycle</keyword>
<accession>A0A0R2CXG2</accession>
<comment type="caution">
    <text evidence="12">The sequence shown here is derived from an EMBL/GenBank/DDBJ whole genome shotgun (WGS) entry which is preliminary data.</text>
</comment>
<keyword evidence="4" id="KW-0479">Metal-binding</keyword>
<sequence length="230" mass="26374">MECFFSITNYKKIFEYFNRDKAKIYGRIYQDKEATQMKVHNVELTISAVRPEQYPGDGFPEIALVGRSNVGKSSLINTLIGRKSYARTSGQPGKTQTLNFYNVESKLFLVDVPGYGYAKVSKKEREKWGRMIETYLTKRPSLKGVISLIDARHEPTELDIQMLDFLHYYQLPVLTVGTKIDKVSRSKWNKVTSSALKKIGFLNKDAFTLFSAVDKTGNDAIWAWIEKMTK</sequence>
<keyword evidence="8 10" id="KW-0717">Septation</keyword>
<dbReference type="NCBIfam" id="TIGR00231">
    <property type="entry name" value="small_GTP"/>
    <property type="match status" value="1"/>
</dbReference>
<keyword evidence="3 10" id="KW-0132">Cell division</keyword>
<dbReference type="FunFam" id="3.40.50.300:FF:000098">
    <property type="entry name" value="Probable GTP-binding protein EngB"/>
    <property type="match status" value="1"/>
</dbReference>
<evidence type="ECO:0000256" key="2">
    <source>
        <dbReference type="ARBA" id="ARBA00009638"/>
    </source>
</evidence>
<comment type="function">
    <text evidence="10">Necessary for normal cell division and for the maintenance of normal septation.</text>
</comment>
<reference evidence="12 13" key="1">
    <citation type="journal article" date="2015" name="Genome Announc.">
        <title>Expanding the biotechnology potential of lactobacilli through comparative genomics of 213 strains and associated genera.</title>
        <authorList>
            <person name="Sun Z."/>
            <person name="Harris H.M."/>
            <person name="McCann A."/>
            <person name="Guo C."/>
            <person name="Argimon S."/>
            <person name="Zhang W."/>
            <person name="Yang X."/>
            <person name="Jeffery I.B."/>
            <person name="Cooney J.C."/>
            <person name="Kagawa T.F."/>
            <person name="Liu W."/>
            <person name="Song Y."/>
            <person name="Salvetti E."/>
            <person name="Wrobel A."/>
            <person name="Rasinkangas P."/>
            <person name="Parkhill J."/>
            <person name="Rea M.C."/>
            <person name="O'Sullivan O."/>
            <person name="Ritari J."/>
            <person name="Douillard F.P."/>
            <person name="Paul Ross R."/>
            <person name="Yang R."/>
            <person name="Briner A.E."/>
            <person name="Felis G.E."/>
            <person name="de Vos W.M."/>
            <person name="Barrangou R."/>
            <person name="Klaenhammer T.R."/>
            <person name="Caufield P.W."/>
            <person name="Cui Y."/>
            <person name="Zhang H."/>
            <person name="O'Toole P.W."/>
        </authorList>
    </citation>
    <scope>NUCLEOTIDE SEQUENCE [LARGE SCALE GENOMIC DNA]</scope>
    <source>
        <strain evidence="12 13">DSM 21051</strain>
    </source>
</reference>
<dbReference type="PANTHER" id="PTHR11649:SF13">
    <property type="entry name" value="ENGB-TYPE G DOMAIN-CONTAINING PROTEIN"/>
    <property type="match status" value="1"/>
</dbReference>
<evidence type="ECO:0000256" key="6">
    <source>
        <dbReference type="ARBA" id="ARBA00022842"/>
    </source>
</evidence>